<sequence length="141" mass="15428">MFDFRVKRTTRHGRDRPSRTLPASDRTADDCFAPPQLAAVYDALDPDRSDLGPYLRMVEAFAARRVLDTGCGTGVFARLLTGRGGSSSSWHDVHDLQEVRARGEDGAGGGRGRKTVGGRSRKRVVRGAPPAARRSSPRPRR</sequence>
<proteinExistence type="predicted"/>
<feature type="compositionally biased region" description="Basic residues" evidence="1">
    <location>
        <begin position="111"/>
        <end position="125"/>
    </location>
</feature>
<dbReference type="Gene3D" id="3.40.50.150">
    <property type="entry name" value="Vaccinia Virus protein VP39"/>
    <property type="match status" value="1"/>
</dbReference>
<evidence type="ECO:0000313" key="2">
    <source>
        <dbReference type="EMBL" id="GAA0635089.1"/>
    </source>
</evidence>
<gene>
    <name evidence="2" type="ORF">GCM10009535_08790</name>
</gene>
<accession>A0ABN1HA39</accession>
<comment type="caution">
    <text evidence="2">The sequence shown here is derived from an EMBL/GenBank/DDBJ whole genome shotgun (WGS) entry which is preliminary data.</text>
</comment>
<name>A0ABN1HA39_9ACTN</name>
<evidence type="ECO:0000256" key="1">
    <source>
        <dbReference type="SAM" id="MobiDB-lite"/>
    </source>
</evidence>
<keyword evidence="3" id="KW-1185">Reference proteome</keyword>
<feature type="region of interest" description="Disordered" evidence="1">
    <location>
        <begin position="98"/>
        <end position="141"/>
    </location>
</feature>
<dbReference type="InterPro" id="IPR029063">
    <property type="entry name" value="SAM-dependent_MTases_sf"/>
</dbReference>
<dbReference type="Proteomes" id="UP001500724">
    <property type="component" value="Unassembled WGS sequence"/>
</dbReference>
<organism evidence="2 3">
    <name type="scientific">Streptomyces thermocarboxydovorans</name>
    <dbReference type="NCBI Taxonomy" id="59298"/>
    <lineage>
        <taxon>Bacteria</taxon>
        <taxon>Bacillati</taxon>
        <taxon>Actinomycetota</taxon>
        <taxon>Actinomycetes</taxon>
        <taxon>Kitasatosporales</taxon>
        <taxon>Streptomycetaceae</taxon>
        <taxon>Streptomyces</taxon>
    </lineage>
</organism>
<dbReference type="SUPFAM" id="SSF53335">
    <property type="entry name" value="S-adenosyl-L-methionine-dependent methyltransferases"/>
    <property type="match status" value="1"/>
</dbReference>
<dbReference type="EMBL" id="BAAAGU010000006">
    <property type="protein sequence ID" value="GAA0635089.1"/>
    <property type="molecule type" value="Genomic_DNA"/>
</dbReference>
<feature type="region of interest" description="Disordered" evidence="1">
    <location>
        <begin position="1"/>
        <end position="29"/>
    </location>
</feature>
<protein>
    <recommendedName>
        <fullName evidence="4">Methyltransferase domain-containing protein</fullName>
    </recommendedName>
</protein>
<reference evidence="2 3" key="1">
    <citation type="journal article" date="2019" name="Int. J. Syst. Evol. Microbiol.">
        <title>The Global Catalogue of Microorganisms (GCM) 10K type strain sequencing project: providing services to taxonomists for standard genome sequencing and annotation.</title>
        <authorList>
            <consortium name="The Broad Institute Genomics Platform"/>
            <consortium name="The Broad Institute Genome Sequencing Center for Infectious Disease"/>
            <person name="Wu L."/>
            <person name="Ma J."/>
        </authorList>
    </citation>
    <scope>NUCLEOTIDE SEQUENCE [LARGE SCALE GENOMIC DNA]</scope>
    <source>
        <strain evidence="2 3">JCM 10367</strain>
    </source>
</reference>
<evidence type="ECO:0000313" key="3">
    <source>
        <dbReference type="Proteomes" id="UP001500724"/>
    </source>
</evidence>
<evidence type="ECO:0008006" key="4">
    <source>
        <dbReference type="Google" id="ProtNLM"/>
    </source>
</evidence>